<dbReference type="SMART" id="SM00768">
    <property type="entry name" value="X8"/>
    <property type="match status" value="1"/>
</dbReference>
<dbReference type="Gramene" id="CDP15050">
    <property type="protein sequence ID" value="CDP15050"/>
    <property type="gene ID" value="GSCOC_T00042592001"/>
</dbReference>
<dbReference type="GO" id="GO:0005975">
    <property type="term" value="P:carbohydrate metabolic process"/>
    <property type="evidence" value="ECO:0007669"/>
    <property type="project" value="InterPro"/>
</dbReference>
<dbReference type="GO" id="GO:0004553">
    <property type="term" value="F:hydrolase activity, hydrolyzing O-glycosyl compounds"/>
    <property type="evidence" value="ECO:0007669"/>
    <property type="project" value="InterPro"/>
</dbReference>
<accession>A0A068V2M3</accession>
<dbReference type="SUPFAM" id="SSF51445">
    <property type="entry name" value="(Trans)glycosidases"/>
    <property type="match status" value="1"/>
</dbReference>
<evidence type="ECO:0000313" key="10">
    <source>
        <dbReference type="EMBL" id="CDP15050.1"/>
    </source>
</evidence>
<protein>
    <recommendedName>
        <fullName evidence="9">X8 domain-containing protein</fullName>
    </recommendedName>
</protein>
<organism evidence="10 11">
    <name type="scientific">Coffea canephora</name>
    <name type="common">Robusta coffee</name>
    <dbReference type="NCBI Taxonomy" id="49390"/>
    <lineage>
        <taxon>Eukaryota</taxon>
        <taxon>Viridiplantae</taxon>
        <taxon>Streptophyta</taxon>
        <taxon>Embryophyta</taxon>
        <taxon>Tracheophyta</taxon>
        <taxon>Spermatophyta</taxon>
        <taxon>Magnoliopsida</taxon>
        <taxon>eudicotyledons</taxon>
        <taxon>Gunneridae</taxon>
        <taxon>Pentapetalae</taxon>
        <taxon>asterids</taxon>
        <taxon>lamiids</taxon>
        <taxon>Gentianales</taxon>
        <taxon>Rubiaceae</taxon>
        <taxon>Ixoroideae</taxon>
        <taxon>Gardenieae complex</taxon>
        <taxon>Bertiereae - Coffeeae clade</taxon>
        <taxon>Coffeeae</taxon>
        <taxon>Coffea</taxon>
    </lineage>
</organism>
<name>A0A068V2M3_COFCA</name>
<keyword evidence="11" id="KW-1185">Reference proteome</keyword>
<sequence length="504" mass="56374">MNGFNLLICAISFLSLETIDVEGYLGMNWGRLATQRMIPSMVVDLLMQNKINYVKLYSASDNVLEAFSATDMGLEVTMPNLYTQKLKNQVDVIDWVVQIIVRHPNVHFMYVCIGTQPLSITFSNQIYPEAIQVLDWTQRALNLINKSEIKATMSHYTDVLIPVKKPSEGAFRANLEPNMTRSCQILQSNNAPIGLDVFPLLSVNDLFNGDTEFAFFENNSTLVFKDGDKTYSNVFEVMYDMFDVALEKVGCPNMTIIVDAIGWPTDGIKDGNIPNAQRFHQGLAKFVASKKGTPRRPGPIDVYIHNLSDENRINKTTGSFRRHWGIYKFDGQPKFNFDLQGLGRDVKLVPAVGITQMPKRWCIVNGDVGNDIDNTTRQNFLDACNSTVDCTAMEAGASCSNLTETQKLSYVFNMGFQTTAQDVYNKSCYYNGYGKIVSDDPSTPFCTFPVEILAAEIPNFNGYARSLAHALKPSSISLMIAIMQTLFICFILMCTCDYNGFGAI</sequence>
<evidence type="ECO:0000256" key="4">
    <source>
        <dbReference type="ARBA" id="ARBA00023157"/>
    </source>
</evidence>
<dbReference type="OMA" id="QDRDEYP"/>
<feature type="chain" id="PRO_5001655355" description="X8 domain-containing protein" evidence="8">
    <location>
        <begin position="24"/>
        <end position="504"/>
    </location>
</feature>
<comment type="similarity">
    <text evidence="1 6">Belongs to the glycosyl hydrolase 17 family.</text>
</comment>
<dbReference type="Proteomes" id="UP000295252">
    <property type="component" value="Chromosome VI"/>
</dbReference>
<dbReference type="Pfam" id="PF07983">
    <property type="entry name" value="X8"/>
    <property type="match status" value="1"/>
</dbReference>
<evidence type="ECO:0000256" key="8">
    <source>
        <dbReference type="SAM" id="SignalP"/>
    </source>
</evidence>
<dbReference type="InterPro" id="IPR000490">
    <property type="entry name" value="Glyco_hydro_17"/>
</dbReference>
<keyword evidence="4" id="KW-1015">Disulfide bond</keyword>
<feature type="signal peptide" evidence="8">
    <location>
        <begin position="1"/>
        <end position="23"/>
    </location>
</feature>
<keyword evidence="7" id="KW-0472">Membrane</keyword>
<gene>
    <name evidence="10" type="ORF">GSCOC_T00042592001</name>
</gene>
<evidence type="ECO:0000256" key="1">
    <source>
        <dbReference type="ARBA" id="ARBA00008773"/>
    </source>
</evidence>
<dbReference type="PANTHER" id="PTHR32227">
    <property type="entry name" value="GLUCAN ENDO-1,3-BETA-GLUCOSIDASE BG1-RELATED-RELATED"/>
    <property type="match status" value="1"/>
</dbReference>
<evidence type="ECO:0000256" key="5">
    <source>
        <dbReference type="ARBA" id="ARBA00023295"/>
    </source>
</evidence>
<dbReference type="STRING" id="49390.A0A068V2M3"/>
<evidence type="ECO:0000256" key="3">
    <source>
        <dbReference type="ARBA" id="ARBA00022801"/>
    </source>
</evidence>
<evidence type="ECO:0000256" key="7">
    <source>
        <dbReference type="SAM" id="Phobius"/>
    </source>
</evidence>
<keyword evidence="5" id="KW-0326">Glycosidase</keyword>
<dbReference type="InterPro" id="IPR017853">
    <property type="entry name" value="GH"/>
</dbReference>
<keyword evidence="7" id="KW-0812">Transmembrane</keyword>
<evidence type="ECO:0000259" key="9">
    <source>
        <dbReference type="SMART" id="SM00768"/>
    </source>
</evidence>
<keyword evidence="3" id="KW-0378">Hydrolase</keyword>
<feature type="transmembrane region" description="Helical" evidence="7">
    <location>
        <begin position="476"/>
        <end position="496"/>
    </location>
</feature>
<evidence type="ECO:0000256" key="2">
    <source>
        <dbReference type="ARBA" id="ARBA00022729"/>
    </source>
</evidence>
<evidence type="ECO:0000256" key="6">
    <source>
        <dbReference type="RuleBase" id="RU004335"/>
    </source>
</evidence>
<proteinExistence type="inferred from homology"/>
<dbReference type="OrthoDB" id="888856at2759"/>
<dbReference type="InterPro" id="IPR044965">
    <property type="entry name" value="Glyco_hydro_17_plant"/>
</dbReference>
<dbReference type="InParanoid" id="A0A068V2M3"/>
<dbReference type="AlphaFoldDB" id="A0A068V2M3"/>
<feature type="domain" description="X8" evidence="9">
    <location>
        <begin position="360"/>
        <end position="448"/>
    </location>
</feature>
<keyword evidence="7" id="KW-1133">Transmembrane helix</keyword>
<dbReference type="Pfam" id="PF00332">
    <property type="entry name" value="Glyco_hydro_17"/>
    <property type="match status" value="1"/>
</dbReference>
<reference evidence="11" key="1">
    <citation type="journal article" date="2014" name="Science">
        <title>The coffee genome provides insight into the convergent evolution of caffeine biosynthesis.</title>
        <authorList>
            <person name="Denoeud F."/>
            <person name="Carretero-Paulet L."/>
            <person name="Dereeper A."/>
            <person name="Droc G."/>
            <person name="Guyot R."/>
            <person name="Pietrella M."/>
            <person name="Zheng C."/>
            <person name="Alberti A."/>
            <person name="Anthony F."/>
            <person name="Aprea G."/>
            <person name="Aury J.M."/>
            <person name="Bento P."/>
            <person name="Bernard M."/>
            <person name="Bocs S."/>
            <person name="Campa C."/>
            <person name="Cenci A."/>
            <person name="Combes M.C."/>
            <person name="Crouzillat D."/>
            <person name="Da Silva C."/>
            <person name="Daddiego L."/>
            <person name="De Bellis F."/>
            <person name="Dussert S."/>
            <person name="Garsmeur O."/>
            <person name="Gayraud T."/>
            <person name="Guignon V."/>
            <person name="Jahn K."/>
            <person name="Jamilloux V."/>
            <person name="Joet T."/>
            <person name="Labadie K."/>
            <person name="Lan T."/>
            <person name="Leclercq J."/>
            <person name="Lepelley M."/>
            <person name="Leroy T."/>
            <person name="Li L.T."/>
            <person name="Librado P."/>
            <person name="Lopez L."/>
            <person name="Munoz A."/>
            <person name="Noel B."/>
            <person name="Pallavicini A."/>
            <person name="Perrotta G."/>
            <person name="Poncet V."/>
            <person name="Pot D."/>
            <person name="Priyono X."/>
            <person name="Rigoreau M."/>
            <person name="Rouard M."/>
            <person name="Rozas J."/>
            <person name="Tranchant-Dubreuil C."/>
            <person name="VanBuren R."/>
            <person name="Zhang Q."/>
            <person name="Andrade A.C."/>
            <person name="Argout X."/>
            <person name="Bertrand B."/>
            <person name="de Kochko A."/>
            <person name="Graziosi G."/>
            <person name="Henry R.J."/>
            <person name="Jayarama X."/>
            <person name="Ming R."/>
            <person name="Nagai C."/>
            <person name="Rounsley S."/>
            <person name="Sankoff D."/>
            <person name="Giuliano G."/>
            <person name="Albert V.A."/>
            <person name="Wincker P."/>
            <person name="Lashermes P."/>
        </authorList>
    </citation>
    <scope>NUCLEOTIDE SEQUENCE [LARGE SCALE GENOMIC DNA]</scope>
    <source>
        <strain evidence="11">cv. DH200-94</strain>
    </source>
</reference>
<dbReference type="Gene3D" id="3.20.20.80">
    <property type="entry name" value="Glycosidases"/>
    <property type="match status" value="1"/>
</dbReference>
<dbReference type="InterPro" id="IPR012946">
    <property type="entry name" value="X8"/>
</dbReference>
<keyword evidence="2 8" id="KW-0732">Signal</keyword>
<evidence type="ECO:0000313" key="11">
    <source>
        <dbReference type="Proteomes" id="UP000295252"/>
    </source>
</evidence>
<dbReference type="EMBL" id="HG739178">
    <property type="protein sequence ID" value="CDP15050.1"/>
    <property type="molecule type" value="Genomic_DNA"/>
</dbReference>
<dbReference type="PhylomeDB" id="A0A068V2M3"/>